<evidence type="ECO:0000256" key="1">
    <source>
        <dbReference type="SAM" id="MobiDB-lite"/>
    </source>
</evidence>
<evidence type="ECO:0000313" key="2">
    <source>
        <dbReference type="EMBL" id="GMS97105.1"/>
    </source>
</evidence>
<keyword evidence="4" id="KW-1185">Reference proteome</keyword>
<dbReference type="AlphaFoldDB" id="A0AAV5UQF0"/>
<dbReference type="Proteomes" id="UP001432027">
    <property type="component" value="Unassembled WGS sequence"/>
</dbReference>
<protein>
    <submittedName>
        <fullName evidence="3">Uncharacterized protein</fullName>
    </submittedName>
</protein>
<organism evidence="3 4">
    <name type="scientific">Pristionchus entomophagus</name>
    <dbReference type="NCBI Taxonomy" id="358040"/>
    <lineage>
        <taxon>Eukaryota</taxon>
        <taxon>Metazoa</taxon>
        <taxon>Ecdysozoa</taxon>
        <taxon>Nematoda</taxon>
        <taxon>Chromadorea</taxon>
        <taxon>Rhabditida</taxon>
        <taxon>Rhabditina</taxon>
        <taxon>Diplogasteromorpha</taxon>
        <taxon>Diplogasteroidea</taxon>
        <taxon>Neodiplogasteridae</taxon>
        <taxon>Pristionchus</taxon>
    </lineage>
</organism>
<evidence type="ECO:0000313" key="3">
    <source>
        <dbReference type="EMBL" id="GMT08532.1"/>
    </source>
</evidence>
<name>A0AAV5UQF0_9BILA</name>
<dbReference type="EMBL" id="BTSX01000111">
    <property type="protein sequence ID" value="GMT08532.1"/>
    <property type="molecule type" value="Genomic_DNA"/>
</dbReference>
<proteinExistence type="predicted"/>
<reference evidence="3" key="1">
    <citation type="submission" date="2023-10" db="EMBL/GenBank/DDBJ databases">
        <title>Genome assembly of Pristionchus species.</title>
        <authorList>
            <person name="Yoshida K."/>
            <person name="Sommer R.J."/>
        </authorList>
    </citation>
    <scope>NUCLEOTIDE SEQUENCE</scope>
    <source>
        <strain evidence="3">RS0144</strain>
    </source>
</reference>
<gene>
    <name evidence="2" type="ORF">PENTCL1PPCAC_19280</name>
    <name evidence="3" type="ORF">PENTCL1PPCAC_30706</name>
</gene>
<feature type="compositionally biased region" description="Basic and acidic residues" evidence="1">
    <location>
        <begin position="45"/>
        <end position="57"/>
    </location>
</feature>
<accession>A0AAV5UQF0</accession>
<sequence>FSSYSSSQYFLPHLTDLPLVSRELEHCIESPFSLLSDGMMSEKEKNRDCKIEEDRRRNAPSIFSQMDDE</sequence>
<feature type="region of interest" description="Disordered" evidence="1">
    <location>
        <begin position="45"/>
        <end position="69"/>
    </location>
</feature>
<feature type="non-terminal residue" evidence="3">
    <location>
        <position position="1"/>
    </location>
</feature>
<evidence type="ECO:0000313" key="4">
    <source>
        <dbReference type="Proteomes" id="UP001432027"/>
    </source>
</evidence>
<comment type="caution">
    <text evidence="3">The sequence shown here is derived from an EMBL/GenBank/DDBJ whole genome shotgun (WGS) entry which is preliminary data.</text>
</comment>
<dbReference type="EMBL" id="BTSX01000004">
    <property type="protein sequence ID" value="GMS97105.1"/>
    <property type="molecule type" value="Genomic_DNA"/>
</dbReference>